<dbReference type="AlphaFoldDB" id="A0A1Y1IFZ9"/>
<evidence type="ECO:0000256" key="1">
    <source>
        <dbReference type="ARBA" id="ARBA00004829"/>
    </source>
</evidence>
<comment type="similarity">
    <text evidence="2">Belongs to the lycopene cyclase family.</text>
</comment>
<dbReference type="GO" id="GO:0016123">
    <property type="term" value="P:xanthophyll biosynthetic process"/>
    <property type="evidence" value="ECO:0000318"/>
    <property type="project" value="GO_Central"/>
</dbReference>
<dbReference type="OMA" id="QTCYGIV"/>
<dbReference type="Gene3D" id="3.50.50.60">
    <property type="entry name" value="FAD/NAD(P)-binding domain"/>
    <property type="match status" value="1"/>
</dbReference>
<proteinExistence type="inferred from homology"/>
<dbReference type="PANTHER" id="PTHR39757">
    <property type="match status" value="1"/>
</dbReference>
<gene>
    <name evidence="4" type="ORF">KFL_005360070</name>
</gene>
<dbReference type="STRING" id="105231.A0A1Y1IFZ9"/>
<name>A0A1Y1IFZ9_KLENI</name>
<keyword evidence="5" id="KW-1185">Reference proteome</keyword>
<dbReference type="PANTHER" id="PTHR39757:SF3">
    <property type="entry name" value="LYCOPENE EPSILON CYCLASE, CHLOROPLASTIC"/>
    <property type="match status" value="1"/>
</dbReference>
<dbReference type="EMBL" id="DF237485">
    <property type="protein sequence ID" value="GAQ89563.1"/>
    <property type="molecule type" value="Genomic_DNA"/>
</dbReference>
<dbReference type="SUPFAM" id="SSF51905">
    <property type="entry name" value="FAD/NAD(P)-binding domain"/>
    <property type="match status" value="1"/>
</dbReference>
<keyword evidence="3" id="KW-0413">Isomerase</keyword>
<dbReference type="GO" id="GO:0045435">
    <property type="term" value="F:lycopene epsilon cyclase activity"/>
    <property type="evidence" value="ECO:0000318"/>
    <property type="project" value="GO_Central"/>
</dbReference>
<evidence type="ECO:0000313" key="5">
    <source>
        <dbReference type="Proteomes" id="UP000054558"/>
    </source>
</evidence>
<dbReference type="Proteomes" id="UP000054558">
    <property type="component" value="Unassembled WGS sequence"/>
</dbReference>
<dbReference type="GO" id="GO:0016705">
    <property type="term" value="F:oxidoreductase activity, acting on paired donors, with incorporation or reduction of molecular oxygen"/>
    <property type="evidence" value="ECO:0007669"/>
    <property type="project" value="InterPro"/>
</dbReference>
<accession>A0A1Y1IFZ9</accession>
<dbReference type="InterPro" id="IPR036188">
    <property type="entry name" value="FAD/NAD-bd_sf"/>
</dbReference>
<dbReference type="Pfam" id="PF05834">
    <property type="entry name" value="Lycopene_cycl"/>
    <property type="match status" value="1"/>
</dbReference>
<dbReference type="PRINTS" id="PR00411">
    <property type="entry name" value="PNDRDTASEI"/>
</dbReference>
<protein>
    <submittedName>
        <fullName evidence="4">Lycopene epsilon cyclase</fullName>
    </submittedName>
</protein>
<dbReference type="InterPro" id="IPR010108">
    <property type="entry name" value="Lycopene_cyclase_b/e"/>
</dbReference>
<evidence type="ECO:0000256" key="3">
    <source>
        <dbReference type="ARBA" id="ARBA00023235"/>
    </source>
</evidence>
<evidence type="ECO:0000256" key="2">
    <source>
        <dbReference type="ARBA" id="ARBA00006599"/>
    </source>
</evidence>
<dbReference type="NCBIfam" id="TIGR01790">
    <property type="entry name" value="carotene-cycl"/>
    <property type="match status" value="1"/>
</dbReference>
<dbReference type="GO" id="GO:0016120">
    <property type="term" value="P:carotene biosynthetic process"/>
    <property type="evidence" value="ECO:0000318"/>
    <property type="project" value="GO_Central"/>
</dbReference>
<organism evidence="4 5">
    <name type="scientific">Klebsormidium nitens</name>
    <name type="common">Green alga</name>
    <name type="synonym">Ulothrix nitens</name>
    <dbReference type="NCBI Taxonomy" id="105231"/>
    <lineage>
        <taxon>Eukaryota</taxon>
        <taxon>Viridiplantae</taxon>
        <taxon>Streptophyta</taxon>
        <taxon>Klebsormidiophyceae</taxon>
        <taxon>Klebsormidiales</taxon>
        <taxon>Klebsormidiaceae</taxon>
        <taxon>Klebsormidium</taxon>
    </lineage>
</organism>
<reference evidence="4 5" key="1">
    <citation type="journal article" date="2014" name="Nat. Commun.">
        <title>Klebsormidium flaccidum genome reveals primary factors for plant terrestrial adaptation.</title>
        <authorList>
            <person name="Hori K."/>
            <person name="Maruyama F."/>
            <person name="Fujisawa T."/>
            <person name="Togashi T."/>
            <person name="Yamamoto N."/>
            <person name="Seo M."/>
            <person name="Sato S."/>
            <person name="Yamada T."/>
            <person name="Mori H."/>
            <person name="Tajima N."/>
            <person name="Moriyama T."/>
            <person name="Ikeuchi M."/>
            <person name="Watanabe M."/>
            <person name="Wada H."/>
            <person name="Kobayashi K."/>
            <person name="Saito M."/>
            <person name="Masuda T."/>
            <person name="Sasaki-Sekimoto Y."/>
            <person name="Mashiguchi K."/>
            <person name="Awai K."/>
            <person name="Shimojima M."/>
            <person name="Masuda S."/>
            <person name="Iwai M."/>
            <person name="Nobusawa T."/>
            <person name="Narise T."/>
            <person name="Kondo S."/>
            <person name="Saito H."/>
            <person name="Sato R."/>
            <person name="Murakawa M."/>
            <person name="Ihara Y."/>
            <person name="Oshima-Yamada Y."/>
            <person name="Ohtaka K."/>
            <person name="Satoh M."/>
            <person name="Sonobe K."/>
            <person name="Ishii M."/>
            <person name="Ohtani R."/>
            <person name="Kanamori-Sato M."/>
            <person name="Honoki R."/>
            <person name="Miyazaki D."/>
            <person name="Mochizuki H."/>
            <person name="Umetsu J."/>
            <person name="Higashi K."/>
            <person name="Shibata D."/>
            <person name="Kamiya Y."/>
            <person name="Sato N."/>
            <person name="Nakamura Y."/>
            <person name="Tabata S."/>
            <person name="Ida S."/>
            <person name="Kurokawa K."/>
            <person name="Ohta H."/>
        </authorList>
    </citation>
    <scope>NUCLEOTIDE SEQUENCE [LARGE SCALE GENOMIC DNA]</scope>
    <source>
        <strain evidence="4 5">NIES-2285</strain>
    </source>
</reference>
<comment type="pathway">
    <text evidence="1">Carotenoid biosynthesis.</text>
</comment>
<sequence>MQASTIIAPEIEVPEGQEYVRRGGPDADLVAKQAAKSLDQPKLADTLAALIPGECNLDLIVVGCGPAGMVLAAETAKKGLSVGLIGPDVPFVNNYGVWVDEFEAIGLRHCLDVIWQDTALYLDSDSPILVGRGYGRVSRELLRAELLERCAKAGVLYMDSSVRGIDDGATGSTVRCRNGQSVQSKLVTVASGAASGQLIEYEKGGPGVSVQTAYGIEVEIDNYPFDPTVMHFMDFRDYRGAGAGHANLDDLEEDQRPTFLYAMPITPTRIFFEETSLAARPAMSFDELKRRLYIRLKTLNLEVKTMHEEEWSYIPVGGALPVTTQPHLAFGAAANMVHPATGYSLARSLTEAPLFAAQIATALEASTGSASGSGRSMKEAACAAWDGLWSRERKRQSAFNVFGLELILRQDLDGTREFFDTFFRLPEPLWKGFLSSSLSSVDLLGFAFMMFVKGSNGLRYRLIEHLVTHPQGLRMLQVYAGVETGPKPKQLAGTVALAAFVATVAYMMTSMGGNTS</sequence>
<evidence type="ECO:0000313" key="4">
    <source>
        <dbReference type="EMBL" id="GAQ89563.1"/>
    </source>
</evidence>
<dbReference type="OrthoDB" id="2015447at2759"/>